<feature type="binding site" evidence="8">
    <location>
        <position position="274"/>
    </location>
    <ligand>
        <name>Mn(2+)</name>
        <dbReference type="ChEBI" id="CHEBI:29035"/>
        <label>1</label>
    </ligand>
</feature>
<keyword evidence="8" id="KW-0963">Cytoplasm</keyword>
<dbReference type="NCBIfam" id="NF002073">
    <property type="entry name" value="PRK00913.1-2"/>
    <property type="match status" value="1"/>
</dbReference>
<feature type="binding site" evidence="8">
    <location>
        <position position="353"/>
    </location>
    <ligand>
        <name>Mn(2+)</name>
        <dbReference type="ChEBI" id="CHEBI:29035"/>
        <label>2</label>
    </ligand>
</feature>
<dbReference type="InterPro" id="IPR000819">
    <property type="entry name" value="Peptidase_M17_C"/>
</dbReference>
<gene>
    <name evidence="8" type="primary">pepA</name>
    <name evidence="10" type="ORF">H9894_08085</name>
</gene>
<comment type="catalytic activity">
    <reaction evidence="2 8">
        <text>Release of an N-terminal amino acid, preferentially leucine, but not glutamic or aspartic acids.</text>
        <dbReference type="EC" id="3.4.11.10"/>
    </reaction>
</comment>
<feature type="domain" description="Cytosol aminopeptidase" evidence="9">
    <location>
        <begin position="349"/>
        <end position="356"/>
    </location>
</feature>
<feature type="binding site" evidence="8">
    <location>
        <position position="292"/>
    </location>
    <ligand>
        <name>Mn(2+)</name>
        <dbReference type="ChEBI" id="CHEBI:29035"/>
        <label>2</label>
    </ligand>
</feature>
<evidence type="ECO:0000256" key="3">
    <source>
        <dbReference type="ARBA" id="ARBA00009528"/>
    </source>
</evidence>
<evidence type="ECO:0000256" key="5">
    <source>
        <dbReference type="ARBA" id="ARBA00022670"/>
    </source>
</evidence>
<dbReference type="InterPro" id="IPR023042">
    <property type="entry name" value="Peptidase_M17_leu_NH2_pept"/>
</dbReference>
<keyword evidence="8" id="KW-0479">Metal-binding</keyword>
<dbReference type="GO" id="GO:0070006">
    <property type="term" value="F:metalloaminopeptidase activity"/>
    <property type="evidence" value="ECO:0007669"/>
    <property type="project" value="InterPro"/>
</dbReference>
<dbReference type="EMBL" id="DXHV01000073">
    <property type="protein sequence ID" value="HIW01131.1"/>
    <property type="molecule type" value="Genomic_DNA"/>
</dbReference>
<comment type="subcellular location">
    <subcellularLocation>
        <location evidence="8">Cytoplasm</location>
    </subcellularLocation>
</comment>
<evidence type="ECO:0000313" key="10">
    <source>
        <dbReference type="EMBL" id="HIW01131.1"/>
    </source>
</evidence>
<feature type="binding site" evidence="8">
    <location>
        <position position="353"/>
    </location>
    <ligand>
        <name>Mn(2+)</name>
        <dbReference type="ChEBI" id="CHEBI:29035"/>
        <label>1</label>
    </ligand>
</feature>
<dbReference type="EC" id="3.4.11.10" evidence="8"/>
<dbReference type="InterPro" id="IPR011356">
    <property type="entry name" value="Leucine_aapep/pepB"/>
</dbReference>
<evidence type="ECO:0000256" key="6">
    <source>
        <dbReference type="ARBA" id="ARBA00022801"/>
    </source>
</evidence>
<keyword evidence="6 8" id="KW-0378">Hydrolase</keyword>
<dbReference type="SUPFAM" id="SSF53187">
    <property type="entry name" value="Zn-dependent exopeptidases"/>
    <property type="match status" value="1"/>
</dbReference>
<feature type="binding site" evidence="8">
    <location>
        <position position="274"/>
    </location>
    <ligand>
        <name>Mn(2+)</name>
        <dbReference type="ChEBI" id="CHEBI:29035"/>
        <label>2</label>
    </ligand>
</feature>
<comment type="function">
    <text evidence="8">Presumably involved in the processing and regular turnover of intracellular proteins. Catalyzes the removal of unsubstituted N-terminal amino acids from various peptides.</text>
</comment>
<dbReference type="PANTHER" id="PTHR11963">
    <property type="entry name" value="LEUCINE AMINOPEPTIDASE-RELATED"/>
    <property type="match status" value="1"/>
</dbReference>
<feature type="binding site" evidence="8">
    <location>
        <position position="269"/>
    </location>
    <ligand>
        <name>Mn(2+)</name>
        <dbReference type="ChEBI" id="CHEBI:29035"/>
        <label>2</label>
    </ligand>
</feature>
<dbReference type="EC" id="3.4.11.1" evidence="8"/>
<dbReference type="InterPro" id="IPR043472">
    <property type="entry name" value="Macro_dom-like"/>
</dbReference>
<dbReference type="Proteomes" id="UP000886752">
    <property type="component" value="Unassembled WGS sequence"/>
</dbReference>
<evidence type="ECO:0000256" key="8">
    <source>
        <dbReference type="HAMAP-Rule" id="MF_00181"/>
    </source>
</evidence>
<dbReference type="Gene3D" id="3.40.630.10">
    <property type="entry name" value="Zn peptidases"/>
    <property type="match status" value="1"/>
</dbReference>
<dbReference type="GO" id="GO:0006508">
    <property type="term" value="P:proteolysis"/>
    <property type="evidence" value="ECO:0007669"/>
    <property type="project" value="UniProtKB-KW"/>
</dbReference>
<dbReference type="CDD" id="cd00433">
    <property type="entry name" value="Peptidase_M17"/>
    <property type="match status" value="1"/>
</dbReference>
<dbReference type="SUPFAM" id="SSF52949">
    <property type="entry name" value="Macro domain-like"/>
    <property type="match status" value="1"/>
</dbReference>
<feature type="binding site" evidence="8">
    <location>
        <position position="351"/>
    </location>
    <ligand>
        <name>Mn(2+)</name>
        <dbReference type="ChEBI" id="CHEBI:29035"/>
        <label>1</label>
    </ligand>
</feature>
<dbReference type="PROSITE" id="PS00631">
    <property type="entry name" value="CYTOSOL_AP"/>
    <property type="match status" value="1"/>
</dbReference>
<keyword evidence="5 8" id="KW-0645">Protease</keyword>
<evidence type="ECO:0000256" key="1">
    <source>
        <dbReference type="ARBA" id="ARBA00000135"/>
    </source>
</evidence>
<sequence length="504" mass="54381">MDIRFQAGGEDKWSADIALVPIWEGEKILETCPELGEAAPFLQIAPGMRDVAGRDKEISIVYGHPDLPYSRVMFIGLGKQKSGQGVEGAIREAFARAVRRVRAMHLTSVHIPFYCFRRLGNGIRLLEEAVYACVLANHEITLFKQTTRDELLPRVEWLAVGFRDEFVPDQARVAARRGETAALAVNRARDLANTPGNILFPDAFASKVQLAARERGVRCEVLDEQDLEREGFGAHLAVGRGGAHPPRLVVLEYAPKGHEDEQPLVLVGKGITFDSGGLSLKPSARMHLMKSDMTGAAATFAALMALAEEEVPHRVVGLLALAENMPDGNATRPGDVVTGLSGDRIEIVNTDAEGRLVLCDALTYAQKRWNPAAVVDVATLTGACAVALGDEVAGLFCNDTALAERVISAGHCAGENYWQLPLWPGYRKKLTSPVADICHTSSSREGGAITAALYLEHFIQDDTLWAHLDIAGVDWSDEGSALCSKGATGFATRTLLELGRGGLA</sequence>
<reference evidence="10" key="2">
    <citation type="submission" date="2021-04" db="EMBL/GenBank/DDBJ databases">
        <authorList>
            <person name="Gilroy R."/>
        </authorList>
    </citation>
    <scope>NUCLEOTIDE SEQUENCE</scope>
    <source>
        <strain evidence="10">ChiHecec2B26-446</strain>
    </source>
</reference>
<proteinExistence type="inferred from homology"/>
<reference evidence="10" key="1">
    <citation type="journal article" date="2021" name="PeerJ">
        <title>Extensive microbial diversity within the chicken gut microbiome revealed by metagenomics and culture.</title>
        <authorList>
            <person name="Gilroy R."/>
            <person name="Ravi A."/>
            <person name="Getino M."/>
            <person name="Pursley I."/>
            <person name="Horton D.L."/>
            <person name="Alikhan N.F."/>
            <person name="Baker D."/>
            <person name="Gharbi K."/>
            <person name="Hall N."/>
            <person name="Watson M."/>
            <person name="Adriaenssens E.M."/>
            <person name="Foster-Nyarko E."/>
            <person name="Jarju S."/>
            <person name="Secka A."/>
            <person name="Antonio M."/>
            <person name="Oren A."/>
            <person name="Chaudhuri R.R."/>
            <person name="La Ragione R."/>
            <person name="Hildebrand F."/>
            <person name="Pallen M.J."/>
        </authorList>
    </citation>
    <scope>NUCLEOTIDE SEQUENCE</scope>
    <source>
        <strain evidence="10">ChiHecec2B26-446</strain>
    </source>
</reference>
<feature type="active site" evidence="8">
    <location>
        <position position="281"/>
    </location>
</feature>
<dbReference type="InterPro" id="IPR008283">
    <property type="entry name" value="Peptidase_M17_N"/>
</dbReference>
<protein>
    <recommendedName>
        <fullName evidence="8">Probable cytosol aminopeptidase</fullName>
        <ecNumber evidence="8">3.4.11.1</ecNumber>
    </recommendedName>
    <alternativeName>
        <fullName evidence="8">Leucine aminopeptidase</fullName>
        <shortName evidence="8">LAP</shortName>
        <ecNumber evidence="8">3.4.11.10</ecNumber>
    </alternativeName>
    <alternativeName>
        <fullName evidence="8">Leucyl aminopeptidase</fullName>
    </alternativeName>
</protein>
<name>A0A9D1TR54_9BACT</name>
<evidence type="ECO:0000256" key="4">
    <source>
        <dbReference type="ARBA" id="ARBA00022438"/>
    </source>
</evidence>
<feature type="active site" evidence="8">
    <location>
        <position position="355"/>
    </location>
</feature>
<dbReference type="Pfam" id="PF02789">
    <property type="entry name" value="Peptidase_M17_N"/>
    <property type="match status" value="1"/>
</dbReference>
<dbReference type="GO" id="GO:0030145">
    <property type="term" value="F:manganese ion binding"/>
    <property type="evidence" value="ECO:0007669"/>
    <property type="project" value="UniProtKB-UniRule"/>
</dbReference>
<keyword evidence="7 8" id="KW-0464">Manganese</keyword>
<comment type="catalytic activity">
    <reaction evidence="1 8">
        <text>Release of an N-terminal amino acid, Xaa-|-Yaa-, in which Xaa is preferably Leu, but may be other amino acids including Pro although not Arg or Lys, and Yaa may be Pro. Amino acid amides and methyl esters are also readily hydrolyzed, but rates on arylamides are exceedingly low.</text>
        <dbReference type="EC" id="3.4.11.1"/>
    </reaction>
</comment>
<evidence type="ECO:0000256" key="2">
    <source>
        <dbReference type="ARBA" id="ARBA00000967"/>
    </source>
</evidence>
<dbReference type="HAMAP" id="MF_00181">
    <property type="entry name" value="Cytosol_peptidase_M17"/>
    <property type="match status" value="1"/>
</dbReference>
<organism evidence="10 11">
    <name type="scientific">Candidatus Desulfovibrio intestinipullorum</name>
    <dbReference type="NCBI Taxonomy" id="2838536"/>
    <lineage>
        <taxon>Bacteria</taxon>
        <taxon>Pseudomonadati</taxon>
        <taxon>Thermodesulfobacteriota</taxon>
        <taxon>Desulfovibrionia</taxon>
        <taxon>Desulfovibrionales</taxon>
        <taxon>Desulfovibrionaceae</taxon>
        <taxon>Desulfovibrio</taxon>
    </lineage>
</organism>
<evidence type="ECO:0000259" key="9">
    <source>
        <dbReference type="PROSITE" id="PS00631"/>
    </source>
</evidence>
<comment type="caution">
    <text evidence="10">The sequence shown here is derived from an EMBL/GenBank/DDBJ whole genome shotgun (WGS) entry which is preliminary data.</text>
</comment>
<dbReference type="Gene3D" id="3.40.220.10">
    <property type="entry name" value="Leucine Aminopeptidase, subunit E, domain 1"/>
    <property type="match status" value="1"/>
</dbReference>
<evidence type="ECO:0000256" key="7">
    <source>
        <dbReference type="ARBA" id="ARBA00023211"/>
    </source>
</evidence>
<evidence type="ECO:0000313" key="11">
    <source>
        <dbReference type="Proteomes" id="UP000886752"/>
    </source>
</evidence>
<dbReference type="PRINTS" id="PR00481">
    <property type="entry name" value="LAMNOPPTDASE"/>
</dbReference>
<keyword evidence="4 8" id="KW-0031">Aminopeptidase</keyword>
<dbReference type="AlphaFoldDB" id="A0A9D1TR54"/>
<dbReference type="GO" id="GO:0005737">
    <property type="term" value="C:cytoplasm"/>
    <property type="evidence" value="ECO:0007669"/>
    <property type="project" value="UniProtKB-SubCell"/>
</dbReference>
<comment type="cofactor">
    <cofactor evidence="8">
        <name>Mn(2+)</name>
        <dbReference type="ChEBI" id="CHEBI:29035"/>
    </cofactor>
    <text evidence="8">Binds 2 manganese ions per subunit.</text>
</comment>
<accession>A0A9D1TR54</accession>
<comment type="similarity">
    <text evidence="3 8">Belongs to the peptidase M17 family.</text>
</comment>
<dbReference type="Pfam" id="PF00883">
    <property type="entry name" value="Peptidase_M17"/>
    <property type="match status" value="1"/>
</dbReference>
<dbReference type="PANTHER" id="PTHR11963:SF23">
    <property type="entry name" value="CYTOSOL AMINOPEPTIDASE"/>
    <property type="match status" value="1"/>
</dbReference>